<dbReference type="AlphaFoldDB" id="A0AA86V9E3"/>
<reference evidence="1" key="1">
    <citation type="submission" date="2023-10" db="EMBL/GenBank/DDBJ databases">
        <authorList>
            <person name="Domelevo Entfellner J.-B."/>
        </authorList>
    </citation>
    <scope>NUCLEOTIDE SEQUENCE</scope>
</reference>
<proteinExistence type="predicted"/>
<dbReference type="Proteomes" id="UP001189624">
    <property type="component" value="Chromosome 2"/>
</dbReference>
<organism evidence="1 2">
    <name type="scientific">Sphenostylis stenocarpa</name>
    <dbReference type="NCBI Taxonomy" id="92480"/>
    <lineage>
        <taxon>Eukaryota</taxon>
        <taxon>Viridiplantae</taxon>
        <taxon>Streptophyta</taxon>
        <taxon>Embryophyta</taxon>
        <taxon>Tracheophyta</taxon>
        <taxon>Spermatophyta</taxon>
        <taxon>Magnoliopsida</taxon>
        <taxon>eudicotyledons</taxon>
        <taxon>Gunneridae</taxon>
        <taxon>Pentapetalae</taxon>
        <taxon>rosids</taxon>
        <taxon>fabids</taxon>
        <taxon>Fabales</taxon>
        <taxon>Fabaceae</taxon>
        <taxon>Papilionoideae</taxon>
        <taxon>50 kb inversion clade</taxon>
        <taxon>NPAAA clade</taxon>
        <taxon>indigoferoid/millettioid clade</taxon>
        <taxon>Phaseoleae</taxon>
        <taxon>Sphenostylis</taxon>
    </lineage>
</organism>
<sequence length="155" mass="17132">MEIPLGKEITQSRLSRSLGLEPAEINARSEHESIQNCTKPSRHGFCKGKMRIKEEEGDRVRRGNRTMRQLVRVDSECFVSLAHAPSVLLALTRCGDAGIGKTADWFRTVLLVKPVNGNLRLSGSSACGQNGGVQLPHEYVEETESSTFLCFDDNT</sequence>
<evidence type="ECO:0000313" key="2">
    <source>
        <dbReference type="Proteomes" id="UP001189624"/>
    </source>
</evidence>
<dbReference type="EMBL" id="OY731399">
    <property type="protein sequence ID" value="CAJ1931799.1"/>
    <property type="molecule type" value="Genomic_DNA"/>
</dbReference>
<protein>
    <submittedName>
        <fullName evidence="1">Uncharacterized protein</fullName>
    </submittedName>
</protein>
<keyword evidence="2" id="KW-1185">Reference proteome</keyword>
<gene>
    <name evidence="1" type="ORF">AYBTSS11_LOCUS5458</name>
</gene>
<accession>A0AA86V9E3</accession>
<dbReference type="Gramene" id="rna-AYBTSS11_LOCUS5458">
    <property type="protein sequence ID" value="CAJ1931799.1"/>
    <property type="gene ID" value="gene-AYBTSS11_LOCUS5458"/>
</dbReference>
<evidence type="ECO:0000313" key="1">
    <source>
        <dbReference type="EMBL" id="CAJ1931799.1"/>
    </source>
</evidence>
<name>A0AA86V9E3_9FABA</name>